<dbReference type="Proteomes" id="UP000239187">
    <property type="component" value="Chromosome"/>
</dbReference>
<dbReference type="RefSeq" id="WP_208740527.1">
    <property type="nucleotide sequence ID" value="NZ_CP024915.1"/>
</dbReference>
<reference evidence="1 2" key="1">
    <citation type="submission" date="2017-11" db="EMBL/GenBank/DDBJ databases">
        <title>Draft genome of Arthrobacter agilis strain UMCV2, a plant growth-promoting rhizobacterium and biocontrol capacity of phytopathogenic fungi.</title>
        <authorList>
            <person name="Martinez-Camara R."/>
            <person name="Santoyo G."/>
            <person name="Moreno-Hagelsieb G."/>
            <person name="Valencia-Cantero E."/>
        </authorList>
    </citation>
    <scope>NUCLEOTIDE SEQUENCE [LARGE SCALE GENOMIC DNA]</scope>
    <source>
        <strain evidence="1 2">UMCV2</strain>
    </source>
</reference>
<accession>A0A2L0UBD3</accession>
<dbReference type="InterPro" id="IPR024046">
    <property type="entry name" value="Flagellar_assmbl_FliW_dom_sf"/>
</dbReference>
<evidence type="ECO:0000313" key="2">
    <source>
        <dbReference type="Proteomes" id="UP000239187"/>
    </source>
</evidence>
<protein>
    <submittedName>
        <fullName evidence="1">Flagellar assembly protein FliW</fullName>
    </submittedName>
</protein>
<keyword evidence="1" id="KW-0969">Cilium</keyword>
<organism evidence="1 2">
    <name type="scientific">Arthrobacter agilis</name>
    <dbReference type="NCBI Taxonomy" id="37921"/>
    <lineage>
        <taxon>Bacteria</taxon>
        <taxon>Bacillati</taxon>
        <taxon>Actinomycetota</taxon>
        <taxon>Actinomycetes</taxon>
        <taxon>Micrococcales</taxon>
        <taxon>Micrococcaceae</taxon>
        <taxon>Arthrobacter</taxon>
    </lineage>
</organism>
<sequence>MRADFVTPPPGLAPRTEFRLEEVQGADGLFTLTSADDTGVRLFLLDAATYVPAYSPRFSDAQRDVLGPDVPEAHLFVVANPAPGGTTVNLAAPIVLDPATGRCAQVVLEGSEYPLRAALTQAA</sequence>
<keyword evidence="1" id="KW-0966">Cell projection</keyword>
<dbReference type="Gene3D" id="2.30.290.10">
    <property type="entry name" value="BH3618-like"/>
    <property type="match status" value="1"/>
</dbReference>
<dbReference type="SUPFAM" id="SSF141457">
    <property type="entry name" value="BH3618-like"/>
    <property type="match status" value="1"/>
</dbReference>
<dbReference type="Pfam" id="PF02623">
    <property type="entry name" value="FliW"/>
    <property type="match status" value="1"/>
</dbReference>
<evidence type="ECO:0000313" key="1">
    <source>
        <dbReference type="EMBL" id="AUZ86583.1"/>
    </source>
</evidence>
<dbReference type="InterPro" id="IPR003775">
    <property type="entry name" value="Flagellar_assembly_factor_FliW"/>
</dbReference>
<dbReference type="AlphaFoldDB" id="A0A2L0UBD3"/>
<keyword evidence="1" id="KW-0282">Flagellum</keyword>
<name>A0A2L0UBD3_9MICC</name>
<gene>
    <name evidence="1" type="ORF">CVO76_02215</name>
</gene>
<proteinExistence type="predicted"/>
<dbReference type="GO" id="GO:0044780">
    <property type="term" value="P:bacterial-type flagellum assembly"/>
    <property type="evidence" value="ECO:0007669"/>
    <property type="project" value="InterPro"/>
</dbReference>
<dbReference type="EMBL" id="CP024915">
    <property type="protein sequence ID" value="AUZ86583.1"/>
    <property type="molecule type" value="Genomic_DNA"/>
</dbReference>